<accession>A0A0F9B4X4</accession>
<sequence length="125" mass="14266">MYYTAFSIQRLKKGTAPKVVAAICHTFAGCACEDKCDCKRGKSCDSCHFSNRKGDFAWSVCELKTGVIFAVITRDVMMQVDVYTAEQFDFHGLRVLAESLRMFSENEHLTMTHVHRDRLTEETKD</sequence>
<reference evidence="1" key="1">
    <citation type="journal article" date="2015" name="Nature">
        <title>Complex archaea that bridge the gap between prokaryotes and eukaryotes.</title>
        <authorList>
            <person name="Spang A."/>
            <person name="Saw J.H."/>
            <person name="Jorgensen S.L."/>
            <person name="Zaremba-Niedzwiedzka K."/>
            <person name="Martijn J."/>
            <person name="Lind A.E."/>
            <person name="van Eijk R."/>
            <person name="Schleper C."/>
            <person name="Guy L."/>
            <person name="Ettema T.J."/>
        </authorList>
    </citation>
    <scope>NUCLEOTIDE SEQUENCE</scope>
</reference>
<organism evidence="1">
    <name type="scientific">marine sediment metagenome</name>
    <dbReference type="NCBI Taxonomy" id="412755"/>
    <lineage>
        <taxon>unclassified sequences</taxon>
        <taxon>metagenomes</taxon>
        <taxon>ecological metagenomes</taxon>
    </lineage>
</organism>
<gene>
    <name evidence="1" type="ORF">LCGC14_2831300</name>
</gene>
<evidence type="ECO:0000313" key="1">
    <source>
        <dbReference type="EMBL" id="KKK79656.1"/>
    </source>
</evidence>
<proteinExistence type="predicted"/>
<dbReference type="EMBL" id="LAZR01053928">
    <property type="protein sequence ID" value="KKK79656.1"/>
    <property type="molecule type" value="Genomic_DNA"/>
</dbReference>
<comment type="caution">
    <text evidence="1">The sequence shown here is derived from an EMBL/GenBank/DDBJ whole genome shotgun (WGS) entry which is preliminary data.</text>
</comment>
<name>A0A0F9B4X4_9ZZZZ</name>
<protein>
    <submittedName>
        <fullName evidence="1">Uncharacterized protein</fullName>
    </submittedName>
</protein>
<dbReference type="AlphaFoldDB" id="A0A0F9B4X4"/>